<dbReference type="Pfam" id="PF06200">
    <property type="entry name" value="tify"/>
    <property type="match status" value="1"/>
</dbReference>
<comment type="caution">
    <text evidence="7">The sequence shown here is derived from an EMBL/GenBank/DDBJ whole genome shotgun (WGS) entry which is preliminary data.</text>
</comment>
<evidence type="ECO:0000313" key="8">
    <source>
        <dbReference type="Proteomes" id="UP000797356"/>
    </source>
</evidence>
<dbReference type="AlphaFoldDB" id="A0A8K0IH42"/>
<name>A0A8K0IH42_COCNU</name>
<keyword evidence="4" id="KW-0539">Nucleus</keyword>
<feature type="domain" description="Tify" evidence="6">
    <location>
        <begin position="114"/>
        <end position="149"/>
    </location>
</feature>
<dbReference type="Proteomes" id="UP000797356">
    <property type="component" value="Chromosome 8"/>
</dbReference>
<evidence type="ECO:0000256" key="1">
    <source>
        <dbReference type="ARBA" id="ARBA00008614"/>
    </source>
</evidence>
<dbReference type="PANTHER" id="PTHR33077">
    <property type="entry name" value="PROTEIN TIFY 4A-RELATED-RELATED"/>
    <property type="match status" value="1"/>
</dbReference>
<feature type="compositionally biased region" description="Polar residues" evidence="5">
    <location>
        <begin position="261"/>
        <end position="272"/>
    </location>
</feature>
<keyword evidence="8" id="KW-1185">Reference proteome</keyword>
<dbReference type="Pfam" id="PF09425">
    <property type="entry name" value="Jas_motif"/>
    <property type="match status" value="1"/>
</dbReference>
<evidence type="ECO:0000256" key="3">
    <source>
        <dbReference type="ARBA" id="ARBA00022843"/>
    </source>
</evidence>
<evidence type="ECO:0000259" key="6">
    <source>
        <dbReference type="PROSITE" id="PS51320"/>
    </source>
</evidence>
<dbReference type="SMART" id="SM00979">
    <property type="entry name" value="TIFY"/>
    <property type="match status" value="1"/>
</dbReference>
<proteinExistence type="inferred from homology"/>
<evidence type="ECO:0000256" key="5">
    <source>
        <dbReference type="SAM" id="MobiDB-lite"/>
    </source>
</evidence>
<comment type="similarity">
    <text evidence="1 4">Belongs to the TIFY/JAZ family.</text>
</comment>
<organism evidence="7 8">
    <name type="scientific">Cocos nucifera</name>
    <name type="common">Coconut palm</name>
    <dbReference type="NCBI Taxonomy" id="13894"/>
    <lineage>
        <taxon>Eukaryota</taxon>
        <taxon>Viridiplantae</taxon>
        <taxon>Streptophyta</taxon>
        <taxon>Embryophyta</taxon>
        <taxon>Tracheophyta</taxon>
        <taxon>Spermatophyta</taxon>
        <taxon>Magnoliopsida</taxon>
        <taxon>Liliopsida</taxon>
        <taxon>Arecaceae</taxon>
        <taxon>Arecoideae</taxon>
        <taxon>Cocoseae</taxon>
        <taxon>Attaleinae</taxon>
        <taxon>Cocos</taxon>
    </lineage>
</organism>
<evidence type="ECO:0000256" key="2">
    <source>
        <dbReference type="ARBA" id="ARBA00022819"/>
    </source>
</evidence>
<comment type="function">
    <text evidence="4">Repressor of jasmonate responses.</text>
</comment>
<dbReference type="PROSITE" id="PS51320">
    <property type="entry name" value="TIFY"/>
    <property type="match status" value="1"/>
</dbReference>
<accession>A0A8K0IH42</accession>
<dbReference type="InterPro" id="IPR040390">
    <property type="entry name" value="TIFY/JAZ"/>
</dbReference>
<dbReference type="EMBL" id="CM017879">
    <property type="protein sequence ID" value="KAG1358834.1"/>
    <property type="molecule type" value="Genomic_DNA"/>
</dbReference>
<dbReference type="GO" id="GO:2000022">
    <property type="term" value="P:regulation of jasmonic acid mediated signaling pathway"/>
    <property type="evidence" value="ECO:0007669"/>
    <property type="project" value="UniProtKB-UniRule"/>
</dbReference>
<keyword evidence="3" id="KW-0832">Ubl conjugation</keyword>
<dbReference type="GO" id="GO:0005634">
    <property type="term" value="C:nucleus"/>
    <property type="evidence" value="ECO:0007669"/>
    <property type="project" value="UniProtKB-SubCell"/>
</dbReference>
<evidence type="ECO:0000313" key="7">
    <source>
        <dbReference type="EMBL" id="KAG1358834.1"/>
    </source>
</evidence>
<dbReference type="OrthoDB" id="1937734at2759"/>
<comment type="domain">
    <text evidence="4">The jas domain is required for interaction with COI1.</text>
</comment>
<dbReference type="GO" id="GO:0009611">
    <property type="term" value="P:response to wounding"/>
    <property type="evidence" value="ECO:0007669"/>
    <property type="project" value="UniProtKB-UniRule"/>
</dbReference>
<feature type="region of interest" description="Disordered" evidence="5">
    <location>
        <begin position="221"/>
        <end position="272"/>
    </location>
</feature>
<keyword evidence="2 4" id="KW-1184">Jasmonic acid signaling pathway</keyword>
<comment type="subcellular location">
    <subcellularLocation>
        <location evidence="4">Nucleus</location>
    </subcellularLocation>
</comment>
<dbReference type="GO" id="GO:0031347">
    <property type="term" value="P:regulation of defense response"/>
    <property type="evidence" value="ECO:0007669"/>
    <property type="project" value="UniProtKB-UniRule"/>
</dbReference>
<dbReference type="InterPro" id="IPR010399">
    <property type="entry name" value="Tify_dom"/>
</dbReference>
<sequence length="272" mass="29416">MADKSGKREEKQGGKSSFSVTCSRLSQYLKENGSFGDISLSITPRPLEQAKGIILAPPTISLMPGVASSAEDLAQNGSDQTPPKSMDLFPQHAGFDSPVAPAKKGSSLTSHYNKETEKNQLTIFYGGKVLVFNNFPAEKVEDLMQMASKESLASKNLGFTTPSTTTAARVDLSHQHSSNIASTSDSKSLMLQNSIPQPAQANASDMPIARRNSLHRFLEKRKDRITTKAPYQVNASSWAAAEGAKPEDSKSWLNLGRTVSKPEQSSDLEGKR</sequence>
<protein>
    <recommendedName>
        <fullName evidence="4">Protein TIFY</fullName>
    </recommendedName>
    <alternativeName>
        <fullName evidence="4">Jasmonate ZIM domain-containing protein</fullName>
    </alternativeName>
</protein>
<dbReference type="PANTHER" id="PTHR33077:SF140">
    <property type="entry name" value="PROTEIN TIFY 10B"/>
    <property type="match status" value="1"/>
</dbReference>
<evidence type="ECO:0000256" key="4">
    <source>
        <dbReference type="RuleBase" id="RU369065"/>
    </source>
</evidence>
<reference evidence="7" key="2">
    <citation type="submission" date="2019-07" db="EMBL/GenBank/DDBJ databases">
        <authorList>
            <person name="Yang Y."/>
            <person name="Bocs S."/>
            <person name="Baudouin L."/>
        </authorList>
    </citation>
    <scope>NUCLEOTIDE SEQUENCE</scope>
    <source>
        <tissue evidence="7">Spear leaf of Hainan Tall coconut</tissue>
    </source>
</reference>
<gene>
    <name evidence="7" type="ORF">COCNU_08G002800</name>
</gene>
<dbReference type="InterPro" id="IPR018467">
    <property type="entry name" value="CCT_CS"/>
</dbReference>
<reference evidence="7" key="1">
    <citation type="journal article" date="2017" name="Gigascience">
        <title>The genome draft of coconut (Cocos nucifera).</title>
        <authorList>
            <person name="Xiao Y."/>
            <person name="Xu P."/>
            <person name="Fan H."/>
            <person name="Baudouin L."/>
            <person name="Xia W."/>
            <person name="Bocs S."/>
            <person name="Xu J."/>
            <person name="Li Q."/>
            <person name="Guo A."/>
            <person name="Zhou L."/>
            <person name="Li J."/>
            <person name="Wu Y."/>
            <person name="Ma Z."/>
            <person name="Armero A."/>
            <person name="Issali A.E."/>
            <person name="Liu N."/>
            <person name="Peng M."/>
            <person name="Yang Y."/>
        </authorList>
    </citation>
    <scope>NUCLEOTIDE SEQUENCE</scope>
    <source>
        <tissue evidence="7">Spear leaf of Hainan Tall coconut</tissue>
    </source>
</reference>